<evidence type="ECO:0000313" key="2">
    <source>
        <dbReference type="Proteomes" id="UP000282433"/>
    </source>
</evidence>
<organism evidence="1 2">
    <name type="scientific">Klebsiella pneumoniae</name>
    <dbReference type="NCBI Taxonomy" id="573"/>
    <lineage>
        <taxon>Bacteria</taxon>
        <taxon>Pseudomonadati</taxon>
        <taxon>Pseudomonadota</taxon>
        <taxon>Gammaproteobacteria</taxon>
        <taxon>Enterobacterales</taxon>
        <taxon>Enterobacteriaceae</taxon>
        <taxon>Klebsiella/Raoultella group</taxon>
        <taxon>Klebsiella</taxon>
        <taxon>Klebsiella pneumoniae complex</taxon>
    </lineage>
</organism>
<gene>
    <name evidence="1" type="ORF">NCTC13635_05374</name>
</gene>
<reference evidence="1 2" key="1">
    <citation type="submission" date="2018-12" db="EMBL/GenBank/DDBJ databases">
        <authorList>
            <consortium name="Pathogen Informatics"/>
        </authorList>
    </citation>
    <scope>NUCLEOTIDE SEQUENCE [LARGE SCALE GENOMIC DNA]</scope>
    <source>
        <strain evidence="1 2">NCTC13635</strain>
    </source>
</reference>
<protein>
    <submittedName>
        <fullName evidence="1">Uncharacterized protein</fullName>
    </submittedName>
</protein>
<name>A0A447S0T3_KLEPN</name>
<dbReference type="Proteomes" id="UP000282433">
    <property type="component" value="Chromosome"/>
</dbReference>
<dbReference type="EMBL" id="LR134162">
    <property type="protein sequence ID" value="VEB05615.1"/>
    <property type="molecule type" value="Genomic_DNA"/>
</dbReference>
<evidence type="ECO:0000313" key="1">
    <source>
        <dbReference type="EMBL" id="VEB05615.1"/>
    </source>
</evidence>
<sequence>MQPFKNFLYQTGLNISIIFVKQAIQVIISIERIIFLSFIKLLSLILKQAHARHFVNTTKPIHFFNDNHLAFGVILAYNSQLLLDAVA</sequence>
<accession>A0A447S0T3</accession>
<dbReference type="AlphaFoldDB" id="A0A447S0T3"/>
<proteinExistence type="predicted"/>